<dbReference type="CDD" id="cd03786">
    <property type="entry name" value="GTB_UDP-GlcNAc_2-Epimerase"/>
    <property type="match status" value="1"/>
</dbReference>
<dbReference type="EC" id="5.1.3.14" evidence="4"/>
<feature type="domain" description="UDP-N-acetylglucosamine 2-epimerase" evidence="6">
    <location>
        <begin position="33"/>
        <end position="379"/>
    </location>
</feature>
<evidence type="ECO:0000259" key="6">
    <source>
        <dbReference type="Pfam" id="PF02350"/>
    </source>
</evidence>
<evidence type="ECO:0000256" key="5">
    <source>
        <dbReference type="RuleBase" id="RU003513"/>
    </source>
</evidence>
<dbReference type="InterPro" id="IPR003331">
    <property type="entry name" value="UDP_GlcNAc_Epimerase_2_dom"/>
</dbReference>
<comment type="catalytic activity">
    <reaction evidence="2">
        <text>UDP-N-acetyl-alpha-D-glucosamine = UDP-N-acetyl-alpha-D-mannosamine</text>
        <dbReference type="Rhea" id="RHEA:17213"/>
        <dbReference type="ChEBI" id="CHEBI:57705"/>
        <dbReference type="ChEBI" id="CHEBI:68623"/>
        <dbReference type="EC" id="5.1.3.14"/>
    </reaction>
</comment>
<dbReference type="KEGG" id="sphl:LPB140_06525"/>
<name>A0A1L3JBM3_9SPHN</name>
<comment type="similarity">
    <text evidence="3 5">Belongs to the UDP-N-acetylglucosamine 2-epimerase family.</text>
</comment>
<dbReference type="Proteomes" id="UP000242561">
    <property type="component" value="Chromosome"/>
</dbReference>
<dbReference type="Gene3D" id="3.40.50.2000">
    <property type="entry name" value="Glycogen Phosphorylase B"/>
    <property type="match status" value="2"/>
</dbReference>
<dbReference type="InterPro" id="IPR029767">
    <property type="entry name" value="WecB-like"/>
</dbReference>
<organism evidence="7 8">
    <name type="scientific">Sphingorhabdus lutea</name>
    <dbReference type="NCBI Taxonomy" id="1913578"/>
    <lineage>
        <taxon>Bacteria</taxon>
        <taxon>Pseudomonadati</taxon>
        <taxon>Pseudomonadota</taxon>
        <taxon>Alphaproteobacteria</taxon>
        <taxon>Sphingomonadales</taxon>
        <taxon>Sphingomonadaceae</taxon>
        <taxon>Sphingorhabdus</taxon>
    </lineage>
</organism>
<dbReference type="FunFam" id="3.40.50.2000:FF:000043">
    <property type="entry name" value="UDP-N-acetylglucosamine 2-epimerase"/>
    <property type="match status" value="1"/>
</dbReference>
<evidence type="ECO:0000313" key="8">
    <source>
        <dbReference type="Proteomes" id="UP000242561"/>
    </source>
</evidence>
<dbReference type="PANTHER" id="PTHR43174">
    <property type="entry name" value="UDP-N-ACETYLGLUCOSAMINE 2-EPIMERASE"/>
    <property type="match status" value="1"/>
</dbReference>
<keyword evidence="1 5" id="KW-0413">Isomerase</keyword>
<dbReference type="RefSeq" id="WP_269466132.1">
    <property type="nucleotide sequence ID" value="NZ_CP018154.1"/>
</dbReference>
<dbReference type="PANTHER" id="PTHR43174:SF2">
    <property type="entry name" value="UDP-N-ACETYLGLUCOSAMINE 2-EPIMERASE"/>
    <property type="match status" value="1"/>
</dbReference>
<dbReference type="NCBIfam" id="TIGR00236">
    <property type="entry name" value="wecB"/>
    <property type="match status" value="1"/>
</dbReference>
<evidence type="ECO:0000256" key="1">
    <source>
        <dbReference type="ARBA" id="ARBA00023235"/>
    </source>
</evidence>
<dbReference type="Pfam" id="PF02350">
    <property type="entry name" value="Epimerase_2"/>
    <property type="match status" value="1"/>
</dbReference>
<dbReference type="EMBL" id="CP018154">
    <property type="protein sequence ID" value="APG62499.1"/>
    <property type="molecule type" value="Genomic_DNA"/>
</dbReference>
<evidence type="ECO:0000256" key="3">
    <source>
        <dbReference type="ARBA" id="ARBA00038209"/>
    </source>
</evidence>
<dbReference type="STRING" id="1913578.LPB140_06525"/>
<dbReference type="SUPFAM" id="SSF53756">
    <property type="entry name" value="UDP-Glycosyltransferase/glycogen phosphorylase"/>
    <property type="match status" value="1"/>
</dbReference>
<evidence type="ECO:0000256" key="2">
    <source>
        <dbReference type="ARBA" id="ARBA00036080"/>
    </source>
</evidence>
<reference evidence="7 8" key="1">
    <citation type="submission" date="2016-11" db="EMBL/GenBank/DDBJ databases">
        <title>Sphingorhabdus sp. LPB0140, isolated from marine environment.</title>
        <authorList>
            <person name="Kim E."/>
            <person name="Yi H."/>
        </authorList>
    </citation>
    <scope>NUCLEOTIDE SEQUENCE [LARGE SCALE GENOMIC DNA]</scope>
    <source>
        <strain evidence="7 8">LPB0140</strain>
    </source>
</reference>
<keyword evidence="8" id="KW-1185">Reference proteome</keyword>
<evidence type="ECO:0000313" key="7">
    <source>
        <dbReference type="EMBL" id="APG62499.1"/>
    </source>
</evidence>
<accession>A0A1L3JBM3</accession>
<protein>
    <recommendedName>
        <fullName evidence="4">UDP-N-acetylglucosamine 2-epimerase (non-hydrolyzing)</fullName>
        <ecNumber evidence="4">5.1.3.14</ecNumber>
    </recommendedName>
</protein>
<proteinExistence type="inferred from homology"/>
<dbReference type="AlphaFoldDB" id="A0A1L3JBM3"/>
<sequence length="384" mass="43101">MSDKMKIMLVFGTRPEAIKMAPLLHKLREYPEIFDVKCCVTAQHRQMLDNVLETFSITPDYDLDIMKAGQDLTDITSNVLTALRDLFKTERPDFILVHGDTSTTMAASMASFYAGIKIGHVEAGLRTHNLYAPFPEEFNRKMAGMVANLHFAPTQKSAQNLINEGVDSQKIFITGNSVIDALYFMTDKLDNDADFTVKIDHEINSQLGFDWQASQYILMTGHRRENFGVNFINICRAIKHLSVKYPSTQFIYPVHLNPNVIKPVNDILADCPNVHLIKPLNYEPFVRLLSKSHIILTDSGGIQEEAPSLGKPVLVMRDVTERPEAVDAGTVKLVGADYENIIRHVSMLLDDNAYYQSMSGAHNPYGDGTTAEQIVKILENHKAD</sequence>
<gene>
    <name evidence="7" type="ORF">LPB140_06525</name>
</gene>
<evidence type="ECO:0000256" key="4">
    <source>
        <dbReference type="ARBA" id="ARBA00038858"/>
    </source>
</evidence>
<dbReference type="GO" id="GO:0008761">
    <property type="term" value="F:UDP-N-acetylglucosamine 2-epimerase activity"/>
    <property type="evidence" value="ECO:0007669"/>
    <property type="project" value="UniProtKB-EC"/>
</dbReference>